<dbReference type="KEGG" id="cbar:PATL70BA_0262"/>
<name>A0A3P7PNL6_9FIRM</name>
<dbReference type="Proteomes" id="UP000279029">
    <property type="component" value="Chromosome"/>
</dbReference>
<dbReference type="OrthoDB" id="9794041at2"/>
<accession>A0A3P7PNL6</accession>
<dbReference type="SUPFAM" id="SSF89095">
    <property type="entry name" value="GatB/YqeY motif"/>
    <property type="match status" value="1"/>
</dbReference>
<proteinExistence type="predicted"/>
<dbReference type="PANTHER" id="PTHR28055:SF1">
    <property type="entry name" value="ALTERED INHERITANCE OF MITOCHONDRIA PROTEIN 41, MITOCHONDRIAL"/>
    <property type="match status" value="1"/>
</dbReference>
<dbReference type="EMBL" id="LR130778">
    <property type="protein sequence ID" value="VDN46107.1"/>
    <property type="molecule type" value="Genomic_DNA"/>
</dbReference>
<dbReference type="InterPro" id="IPR019004">
    <property type="entry name" value="YqeY/Aim41"/>
</dbReference>
<dbReference type="GO" id="GO:0016740">
    <property type="term" value="F:transferase activity"/>
    <property type="evidence" value="ECO:0007669"/>
    <property type="project" value="UniProtKB-KW"/>
</dbReference>
<dbReference type="Pfam" id="PF09424">
    <property type="entry name" value="YqeY"/>
    <property type="match status" value="1"/>
</dbReference>
<reference evidence="1 2" key="1">
    <citation type="submission" date="2018-09" db="EMBL/GenBank/DDBJ databases">
        <authorList>
            <person name="Postec A."/>
        </authorList>
    </citation>
    <scope>NUCLEOTIDE SEQUENCE [LARGE SCALE GENOMIC DNA]</scope>
    <source>
        <strain evidence="1">70B-A</strain>
    </source>
</reference>
<gene>
    <name evidence="1" type="ORF">PATL70BA_0262</name>
</gene>
<keyword evidence="2" id="KW-1185">Reference proteome</keyword>
<dbReference type="PANTHER" id="PTHR28055">
    <property type="entry name" value="ALTERED INHERITANCE OF MITOCHONDRIA PROTEIN 41, MITOCHONDRIAL"/>
    <property type="match status" value="1"/>
</dbReference>
<dbReference type="AlphaFoldDB" id="A0A3P7PNL6"/>
<keyword evidence="1" id="KW-0808">Transferase</keyword>
<evidence type="ECO:0000313" key="2">
    <source>
        <dbReference type="Proteomes" id="UP000279029"/>
    </source>
</evidence>
<protein>
    <submittedName>
        <fullName evidence="1">Aspartyl-tRNA amidotransferase</fullName>
    </submittedName>
</protein>
<dbReference type="Gene3D" id="1.10.10.410">
    <property type="match status" value="1"/>
</dbReference>
<dbReference type="InterPro" id="IPR003789">
    <property type="entry name" value="Asn/Gln_tRNA_amidoTrase-B-like"/>
</dbReference>
<evidence type="ECO:0000313" key="1">
    <source>
        <dbReference type="EMBL" id="VDN46107.1"/>
    </source>
</evidence>
<organism evidence="1 2">
    <name type="scientific">Petrocella atlantisensis</name>
    <dbReference type="NCBI Taxonomy" id="2173034"/>
    <lineage>
        <taxon>Bacteria</taxon>
        <taxon>Bacillati</taxon>
        <taxon>Bacillota</taxon>
        <taxon>Clostridia</taxon>
        <taxon>Lachnospirales</taxon>
        <taxon>Vallitaleaceae</taxon>
        <taxon>Petrocella</taxon>
    </lineage>
</organism>
<dbReference type="GO" id="GO:0016884">
    <property type="term" value="F:carbon-nitrogen ligase activity, with glutamine as amido-N-donor"/>
    <property type="evidence" value="ECO:0007669"/>
    <property type="project" value="InterPro"/>
</dbReference>
<dbReference type="RefSeq" id="WP_125135674.1">
    <property type="nucleotide sequence ID" value="NZ_LR130778.1"/>
</dbReference>
<dbReference type="InterPro" id="IPR042184">
    <property type="entry name" value="YqeY/Aim41_N"/>
</dbReference>
<dbReference type="InterPro" id="IPR023168">
    <property type="entry name" value="GatB_Yqey_C_2"/>
</dbReference>
<sequence length="148" mass="16877">MSLKDQLFLDFKEAMKKKETLRKNTIQSIRTSALQMEKDQKIDVSEEDYVKIIANLVKKRTSALPEFEKSGRLDLIDELKSEIDILMTYLPKQLSDDEVYEIVSKTIEELGATSMKDMGKVMGVLSDELSGKADTKLVSQLVKKRLSQ</sequence>
<dbReference type="Gene3D" id="1.10.1510.10">
    <property type="entry name" value="Uncharacterised protein YqeY/AIM41 PF09424, N-terminal domain"/>
    <property type="match status" value="1"/>
</dbReference>